<name>V8CQQ1_9BACT</name>
<evidence type="ECO:0000313" key="2">
    <source>
        <dbReference type="Proteomes" id="UP000018727"/>
    </source>
</evidence>
<comment type="caution">
    <text evidence="1">The sequence shown here is derived from an EMBL/GenBank/DDBJ whole genome shotgun (WGS) entry which is preliminary data.</text>
</comment>
<keyword evidence="2" id="KW-1185">Reference proteome</keyword>
<organism evidence="1 2">
    <name type="scientific">Prevotella nigrescens CC14M</name>
    <dbReference type="NCBI Taxonomy" id="1073366"/>
    <lineage>
        <taxon>Bacteria</taxon>
        <taxon>Pseudomonadati</taxon>
        <taxon>Bacteroidota</taxon>
        <taxon>Bacteroidia</taxon>
        <taxon>Bacteroidales</taxon>
        <taxon>Prevotellaceae</taxon>
        <taxon>Prevotella</taxon>
    </lineage>
</organism>
<dbReference type="AlphaFoldDB" id="V8CQQ1"/>
<sequence>MKHVPNRFPITRKMVPVFNLIQKYKRKLNKARKHINFYRLVLKTTLPDFAFSIVPLVLIDGCEGSENSLHIQDEYNLFFRNEYTSFSEGIYLPGKRYILFRQKIYTFQLKSIYFFQERNNALVYT</sequence>
<accession>V8CQQ1</accession>
<dbReference type="HOGENOM" id="CLU_1990638_0_0_10"/>
<gene>
    <name evidence="1" type="ORF">HMPREF1173_00214</name>
</gene>
<proteinExistence type="predicted"/>
<dbReference type="Proteomes" id="UP000018727">
    <property type="component" value="Unassembled WGS sequence"/>
</dbReference>
<protein>
    <submittedName>
        <fullName evidence="1">Uncharacterized protein</fullName>
    </submittedName>
</protein>
<reference evidence="1 2" key="1">
    <citation type="submission" date="2013-10" db="EMBL/GenBank/DDBJ databases">
        <title>The Genome Sequence of Prevotella nigrescens CC14M.</title>
        <authorList>
            <consortium name="The Broad Institute Genomics Platform"/>
            <person name="Earl A."/>
            <person name="Allen-Vercoe E."/>
            <person name="Daigneault M."/>
            <person name="Young S.K."/>
            <person name="Zeng Q."/>
            <person name="Gargeya S."/>
            <person name="Fitzgerald M."/>
            <person name="Abouelleil A."/>
            <person name="Alvarado L."/>
            <person name="Chapman S.B."/>
            <person name="Gainer-Dewar J."/>
            <person name="Goldberg J."/>
            <person name="Griggs A."/>
            <person name="Gujja S."/>
            <person name="Hansen M."/>
            <person name="Howarth C."/>
            <person name="Imamovic A."/>
            <person name="Ireland A."/>
            <person name="Larimer J."/>
            <person name="McCowan C."/>
            <person name="Murphy C."/>
            <person name="Pearson M."/>
            <person name="Poon T.W."/>
            <person name="Priest M."/>
            <person name="Roberts A."/>
            <person name="Saif S."/>
            <person name="Shea T."/>
            <person name="Sykes S."/>
            <person name="Wortman J."/>
            <person name="Nusbaum C."/>
            <person name="Birren B."/>
        </authorList>
    </citation>
    <scope>NUCLEOTIDE SEQUENCE [LARGE SCALE GENOMIC DNA]</scope>
    <source>
        <strain evidence="1 2">CC14M</strain>
    </source>
</reference>
<dbReference type="EMBL" id="AZJH01000004">
    <property type="protein sequence ID" value="ETD29713.1"/>
    <property type="molecule type" value="Genomic_DNA"/>
</dbReference>
<evidence type="ECO:0000313" key="1">
    <source>
        <dbReference type="EMBL" id="ETD29713.1"/>
    </source>
</evidence>